<dbReference type="RefSeq" id="WP_320507148.1">
    <property type="nucleotide sequence ID" value="NZ_JAXCLW010000001.1"/>
</dbReference>
<proteinExistence type="predicted"/>
<sequence>MTAHHRYCLANWTWIAAICCLTLATPARSEEAGKVLTLPSADRQEIEKLLGKGVIGDALPAKPLPPAEAYVTGMAGRISYLIRDEKGRTKNEAHEFARTAGATPESWDYRIGKDRRAVFIKTADGGLVTSLEYDLDKEVVSQFTPGEPLILTGLKPGDSHRTTIHVKVADIDDPTDVDYDGTLNVTYSYLGRYRVTVPAGSYDADLIKWTYAGEIGPATIKTAQYRFIAEKSGMVAMVEWRDISAMLVYHDKSRQGKLLAATK</sequence>
<dbReference type="EMBL" id="JAXCLW010000001">
    <property type="protein sequence ID" value="MDY0882116.1"/>
    <property type="molecule type" value="Genomic_DNA"/>
</dbReference>
<accession>A0ABU5E7F4</accession>
<evidence type="ECO:0008006" key="3">
    <source>
        <dbReference type="Google" id="ProtNLM"/>
    </source>
</evidence>
<keyword evidence="2" id="KW-1185">Reference proteome</keyword>
<reference evidence="1 2" key="1">
    <citation type="journal article" date="2016" name="Antonie Van Leeuwenhoek">
        <title>Dongia soli sp. nov., isolated from soil from Dokdo, Korea.</title>
        <authorList>
            <person name="Kim D.U."/>
            <person name="Lee H."/>
            <person name="Kim H."/>
            <person name="Kim S.G."/>
            <person name="Ka J.O."/>
        </authorList>
    </citation>
    <scope>NUCLEOTIDE SEQUENCE [LARGE SCALE GENOMIC DNA]</scope>
    <source>
        <strain evidence="1 2">D78</strain>
    </source>
</reference>
<evidence type="ECO:0000313" key="2">
    <source>
        <dbReference type="Proteomes" id="UP001279642"/>
    </source>
</evidence>
<dbReference type="Proteomes" id="UP001279642">
    <property type="component" value="Unassembled WGS sequence"/>
</dbReference>
<gene>
    <name evidence="1" type="ORF">SMD27_04620</name>
</gene>
<dbReference type="Gene3D" id="2.40.360.20">
    <property type="match status" value="1"/>
</dbReference>
<comment type="caution">
    <text evidence="1">The sequence shown here is derived from an EMBL/GenBank/DDBJ whole genome shotgun (WGS) entry which is preliminary data.</text>
</comment>
<name>A0ABU5E7F4_9PROT</name>
<protein>
    <recommendedName>
        <fullName evidence="3">Outer membrane lipoprotein-sorting protein</fullName>
    </recommendedName>
</protein>
<organism evidence="1 2">
    <name type="scientific">Dongia soli</name>
    <dbReference type="NCBI Taxonomy" id="600628"/>
    <lineage>
        <taxon>Bacteria</taxon>
        <taxon>Pseudomonadati</taxon>
        <taxon>Pseudomonadota</taxon>
        <taxon>Alphaproteobacteria</taxon>
        <taxon>Rhodospirillales</taxon>
        <taxon>Dongiaceae</taxon>
        <taxon>Dongia</taxon>
    </lineage>
</organism>
<evidence type="ECO:0000313" key="1">
    <source>
        <dbReference type="EMBL" id="MDY0882116.1"/>
    </source>
</evidence>